<feature type="transmembrane region" description="Helical" evidence="9">
    <location>
        <begin position="355"/>
        <end position="375"/>
    </location>
</feature>
<feature type="transmembrane region" description="Helical" evidence="9">
    <location>
        <begin position="6"/>
        <end position="25"/>
    </location>
</feature>
<dbReference type="InterPro" id="IPR038770">
    <property type="entry name" value="Na+/solute_symporter_sf"/>
</dbReference>
<evidence type="ECO:0000313" key="11">
    <source>
        <dbReference type="EMBL" id="MBB6678547.1"/>
    </source>
</evidence>
<dbReference type="InterPro" id="IPR036291">
    <property type="entry name" value="NAD(P)-bd_dom_sf"/>
</dbReference>
<feature type="transmembrane region" description="Helical" evidence="9">
    <location>
        <begin position="142"/>
        <end position="162"/>
    </location>
</feature>
<dbReference type="GO" id="GO:0015297">
    <property type="term" value="F:antiporter activity"/>
    <property type="evidence" value="ECO:0007669"/>
    <property type="project" value="UniProtKB-KW"/>
</dbReference>
<keyword evidence="12" id="KW-1185">Reference proteome</keyword>
<dbReference type="Gene3D" id="1.20.1530.20">
    <property type="match status" value="1"/>
</dbReference>
<gene>
    <name evidence="11" type="ORF">H4Q31_14745</name>
</gene>
<organism evidence="11 12">
    <name type="scientific">Cohnella lubricantis</name>
    <dbReference type="NCBI Taxonomy" id="2163172"/>
    <lineage>
        <taxon>Bacteria</taxon>
        <taxon>Bacillati</taxon>
        <taxon>Bacillota</taxon>
        <taxon>Bacilli</taxon>
        <taxon>Bacillales</taxon>
        <taxon>Paenibacillaceae</taxon>
        <taxon>Cohnella</taxon>
    </lineage>
</organism>
<dbReference type="PANTHER" id="PTHR43562">
    <property type="entry name" value="NAPA-TYPE SODIUM/HYDROGEN ANTIPORTER"/>
    <property type="match status" value="1"/>
</dbReference>
<dbReference type="GO" id="GO:1902600">
    <property type="term" value="P:proton transmembrane transport"/>
    <property type="evidence" value="ECO:0007669"/>
    <property type="project" value="InterPro"/>
</dbReference>
<keyword evidence="5 9" id="KW-0812">Transmembrane</keyword>
<keyword evidence="3" id="KW-0813">Transport</keyword>
<evidence type="ECO:0000256" key="1">
    <source>
        <dbReference type="ARBA" id="ARBA00004141"/>
    </source>
</evidence>
<evidence type="ECO:0000256" key="2">
    <source>
        <dbReference type="ARBA" id="ARBA00005551"/>
    </source>
</evidence>
<dbReference type="AlphaFoldDB" id="A0A841THX5"/>
<dbReference type="Pfam" id="PF00999">
    <property type="entry name" value="Na_H_Exchanger"/>
    <property type="match status" value="1"/>
</dbReference>
<dbReference type="EMBL" id="JACJVN010000057">
    <property type="protein sequence ID" value="MBB6678547.1"/>
    <property type="molecule type" value="Genomic_DNA"/>
</dbReference>
<evidence type="ECO:0000256" key="5">
    <source>
        <dbReference type="ARBA" id="ARBA00022692"/>
    </source>
</evidence>
<keyword evidence="4" id="KW-0050">Antiport</keyword>
<feature type="domain" description="RCK C-terminal" evidence="10">
    <location>
        <begin position="546"/>
        <end position="625"/>
    </location>
</feature>
<dbReference type="PANTHER" id="PTHR43562:SF1">
    <property type="entry name" value="NA(+)_H(+) ANTIPORTER YJBQ-RELATED"/>
    <property type="match status" value="1"/>
</dbReference>
<feature type="transmembrane region" description="Helical" evidence="9">
    <location>
        <begin position="233"/>
        <end position="254"/>
    </location>
</feature>
<dbReference type="Gene3D" id="3.40.50.720">
    <property type="entry name" value="NAD(P)-binding Rossmann-like Domain"/>
    <property type="match status" value="1"/>
</dbReference>
<dbReference type="GO" id="GO:0016020">
    <property type="term" value="C:membrane"/>
    <property type="evidence" value="ECO:0007669"/>
    <property type="project" value="UniProtKB-SubCell"/>
</dbReference>
<dbReference type="PROSITE" id="PS51202">
    <property type="entry name" value="RCK_C"/>
    <property type="match status" value="1"/>
</dbReference>
<dbReference type="SUPFAM" id="SSF116726">
    <property type="entry name" value="TrkA C-terminal domain-like"/>
    <property type="match status" value="1"/>
</dbReference>
<evidence type="ECO:0000259" key="10">
    <source>
        <dbReference type="PROSITE" id="PS51202"/>
    </source>
</evidence>
<evidence type="ECO:0000313" key="12">
    <source>
        <dbReference type="Proteomes" id="UP000574133"/>
    </source>
</evidence>
<feature type="transmembrane region" description="Helical" evidence="9">
    <location>
        <begin position="202"/>
        <end position="221"/>
    </location>
</feature>
<evidence type="ECO:0000256" key="3">
    <source>
        <dbReference type="ARBA" id="ARBA00022448"/>
    </source>
</evidence>
<name>A0A841THX5_9BACL</name>
<dbReference type="InterPro" id="IPR006037">
    <property type="entry name" value="RCK_C"/>
</dbReference>
<protein>
    <submittedName>
        <fullName evidence="11">Monovalent cation:proton antiporter family protein</fullName>
    </submittedName>
</protein>
<accession>A0A841THX5</accession>
<evidence type="ECO:0000256" key="6">
    <source>
        <dbReference type="ARBA" id="ARBA00022989"/>
    </source>
</evidence>
<evidence type="ECO:0000256" key="9">
    <source>
        <dbReference type="SAM" id="Phobius"/>
    </source>
</evidence>
<reference evidence="11 12" key="1">
    <citation type="submission" date="2020-08" db="EMBL/GenBank/DDBJ databases">
        <title>Cohnella phylogeny.</title>
        <authorList>
            <person name="Dunlap C."/>
        </authorList>
    </citation>
    <scope>NUCLEOTIDE SEQUENCE [LARGE SCALE GENOMIC DNA]</scope>
    <source>
        <strain evidence="11 12">DSM 103658</strain>
    </source>
</reference>
<feature type="transmembrane region" description="Helical" evidence="9">
    <location>
        <begin position="320"/>
        <end position="343"/>
    </location>
</feature>
<dbReference type="RefSeq" id="WP_185179817.1">
    <property type="nucleotide sequence ID" value="NZ_CBCSEP010000006.1"/>
</dbReference>
<dbReference type="GO" id="GO:0006813">
    <property type="term" value="P:potassium ion transport"/>
    <property type="evidence" value="ECO:0007669"/>
    <property type="project" value="InterPro"/>
</dbReference>
<comment type="caution">
    <text evidence="11">The sequence shown here is derived from an EMBL/GenBank/DDBJ whole genome shotgun (WGS) entry which is preliminary data.</text>
</comment>
<feature type="transmembrane region" description="Helical" evidence="9">
    <location>
        <begin position="112"/>
        <end position="136"/>
    </location>
</feature>
<feature type="transmembrane region" description="Helical" evidence="9">
    <location>
        <begin position="260"/>
        <end position="278"/>
    </location>
</feature>
<dbReference type="Pfam" id="PF02254">
    <property type="entry name" value="TrkA_N"/>
    <property type="match status" value="1"/>
</dbReference>
<proteinExistence type="inferred from homology"/>
<dbReference type="Gene3D" id="3.30.70.1450">
    <property type="entry name" value="Regulator of K+ conductance, C-terminal domain"/>
    <property type="match status" value="1"/>
</dbReference>
<dbReference type="Proteomes" id="UP000574133">
    <property type="component" value="Unassembled WGS sequence"/>
</dbReference>
<evidence type="ECO:0000256" key="7">
    <source>
        <dbReference type="ARBA" id="ARBA00023065"/>
    </source>
</evidence>
<dbReference type="Pfam" id="PF02080">
    <property type="entry name" value="TrkA_C"/>
    <property type="match status" value="1"/>
</dbReference>
<comment type="subcellular location">
    <subcellularLocation>
        <location evidence="1">Membrane</location>
        <topology evidence="1">Multi-pass membrane protein</topology>
    </subcellularLocation>
</comment>
<evidence type="ECO:0000256" key="8">
    <source>
        <dbReference type="ARBA" id="ARBA00023136"/>
    </source>
</evidence>
<sequence>MHNDLSSLLLVVALAFLVPIALQYFKLRVIPVVVAEIIVGLIIGNSGFNLIRPEGWVSQLSTLGLIFLMFLSGLELDVSLFKPKKTSKALLDHLPKDHYIDELSKSKPPNPLLLSSLIFLLIVAVSYGCAVFLQQLNYITEPYLFTIMIASISLGVVVPVLKEKKLLEHAYGQTLLLITILSDGLTMILLGVYISLQSGNTSSLWLLGLFFVLVFVIYRFAARFMRSKFISKISGGGTSQIGTRAIFALILMLVVLSETLGVESILGAFLAGVIVSLLRPSHELVHQLESFGYGFLIPIFFIMIGVDLDIPSLITDWKIVLLIPLLIGLIFVARYVPTLLLGFWFRFKYASSGGLLMASTLSLVIAAASVAYELGIITLELQGAVVLVCVINCLLFPVLFNKQVPRAQAARVRASLIGANHVTLPVSQDLLKEDYDITVYSADASVRDGESREEDFGRFPLTVVSDLEEDTLLKAGAFHTDVIVLGSMDEVQNAKLARTAKSFGIENIIVRAESPELIQSLQSEAYSVFSTLFASRMLLRGLVQYPSAVMLMSKDDSLQEIRVQNPKYNNAQLKELPFLGDALILRIYRGESIIIPHGMTQLHSQDRLLVSGSKESIQALKEELE</sequence>
<keyword evidence="6 9" id="KW-1133">Transmembrane helix</keyword>
<keyword evidence="7" id="KW-0406">Ion transport</keyword>
<dbReference type="SUPFAM" id="SSF51735">
    <property type="entry name" value="NAD(P)-binding Rossmann-fold domains"/>
    <property type="match status" value="1"/>
</dbReference>
<feature type="transmembrane region" description="Helical" evidence="9">
    <location>
        <begin position="381"/>
        <end position="400"/>
    </location>
</feature>
<dbReference type="InterPro" id="IPR003148">
    <property type="entry name" value="RCK_N"/>
</dbReference>
<dbReference type="InterPro" id="IPR036721">
    <property type="entry name" value="RCK_C_sf"/>
</dbReference>
<dbReference type="GO" id="GO:0008324">
    <property type="term" value="F:monoatomic cation transmembrane transporter activity"/>
    <property type="evidence" value="ECO:0007669"/>
    <property type="project" value="InterPro"/>
</dbReference>
<evidence type="ECO:0000256" key="4">
    <source>
        <dbReference type="ARBA" id="ARBA00022449"/>
    </source>
</evidence>
<keyword evidence="8 9" id="KW-0472">Membrane</keyword>
<feature type="transmembrane region" description="Helical" evidence="9">
    <location>
        <begin position="290"/>
        <end position="308"/>
    </location>
</feature>
<feature type="transmembrane region" description="Helical" evidence="9">
    <location>
        <begin position="32"/>
        <end position="51"/>
    </location>
</feature>
<dbReference type="InterPro" id="IPR006153">
    <property type="entry name" value="Cation/H_exchanger_TM"/>
</dbReference>
<feature type="transmembrane region" description="Helical" evidence="9">
    <location>
        <begin position="63"/>
        <end position="81"/>
    </location>
</feature>
<comment type="similarity">
    <text evidence="2">Belongs to the monovalent cation:proton antiporter 2 (CPA2) transporter (TC 2.A.37) family.</text>
</comment>
<feature type="transmembrane region" description="Helical" evidence="9">
    <location>
        <begin position="174"/>
        <end position="196"/>
    </location>
</feature>